<reference evidence="2 3" key="1">
    <citation type="submission" date="2021-11" db="EMBL/GenBank/DDBJ databases">
        <authorList>
            <person name="Islam A."/>
            <person name="Islam S."/>
            <person name="Flora M.S."/>
            <person name="Rahman M."/>
            <person name="Ziaur R.M."/>
            <person name="Epstein J.H."/>
            <person name="Hassan M."/>
            <person name="Klassen M."/>
            <person name="Woodard K."/>
            <person name="Webb A."/>
            <person name="Webby R.J."/>
            <person name="El Zowalaty M.E."/>
        </authorList>
    </citation>
    <scope>NUCLEOTIDE SEQUENCE [LARGE SCALE GENOMIC DNA]</scope>
    <source>
        <strain evidence="2">Pbs1</strain>
    </source>
</reference>
<comment type="caution">
    <text evidence="2">The sequence shown here is derived from an EMBL/GenBank/DDBJ whole genome shotgun (WGS) entry which is preliminary data.</text>
</comment>
<accession>A0ABN8CVR8</accession>
<sequence>MQFIKGCIIAAVLFVSSVSARNLQDADFENTPLGEEGFSVDQVNFAANDPKEEDCACACIGVLGAVYMKRRKEEEKMPGEIFTIDDKNSVL</sequence>
<proteinExistence type="predicted"/>
<evidence type="ECO:0000256" key="1">
    <source>
        <dbReference type="SAM" id="SignalP"/>
    </source>
</evidence>
<feature type="chain" id="PRO_5046098094" evidence="1">
    <location>
        <begin position="21"/>
        <end position="91"/>
    </location>
</feature>
<protein>
    <submittedName>
        <fullName evidence="2">Uncharacterized protein</fullName>
    </submittedName>
</protein>
<organism evidence="2 3">
    <name type="scientific">Peronospora belbahrii</name>
    <dbReference type="NCBI Taxonomy" id="622444"/>
    <lineage>
        <taxon>Eukaryota</taxon>
        <taxon>Sar</taxon>
        <taxon>Stramenopiles</taxon>
        <taxon>Oomycota</taxon>
        <taxon>Peronosporomycetes</taxon>
        <taxon>Peronosporales</taxon>
        <taxon>Peronosporaceae</taxon>
        <taxon>Peronospora</taxon>
    </lineage>
</organism>
<evidence type="ECO:0000313" key="3">
    <source>
        <dbReference type="Proteomes" id="UP001158986"/>
    </source>
</evidence>
<gene>
    <name evidence="2" type="ORF">PBS001_LOCUS3274</name>
</gene>
<dbReference type="EMBL" id="CAKLCB010000181">
    <property type="protein sequence ID" value="CAH0516618.1"/>
    <property type="molecule type" value="Genomic_DNA"/>
</dbReference>
<dbReference type="Proteomes" id="UP001158986">
    <property type="component" value="Unassembled WGS sequence"/>
</dbReference>
<feature type="signal peptide" evidence="1">
    <location>
        <begin position="1"/>
        <end position="20"/>
    </location>
</feature>
<name>A0ABN8CVR8_9STRA</name>
<keyword evidence="1" id="KW-0732">Signal</keyword>
<evidence type="ECO:0000313" key="2">
    <source>
        <dbReference type="EMBL" id="CAH0516618.1"/>
    </source>
</evidence>
<keyword evidence="3" id="KW-1185">Reference proteome</keyword>